<reference evidence="1" key="1">
    <citation type="submission" date="2021-01" db="EMBL/GenBank/DDBJ databases">
        <authorList>
            <consortium name="Genoscope - CEA"/>
            <person name="William W."/>
        </authorList>
    </citation>
    <scope>NUCLEOTIDE SEQUENCE</scope>
</reference>
<evidence type="ECO:0000313" key="1">
    <source>
        <dbReference type="EMBL" id="CAF1715489.1"/>
    </source>
</evidence>
<name>A0A816IPH9_BRANA</name>
<dbReference type="Proteomes" id="UP001295469">
    <property type="component" value="Chromosome C09"/>
</dbReference>
<dbReference type="AlphaFoldDB" id="A0A816IPH9"/>
<proteinExistence type="predicted"/>
<accession>A0A816IPH9</accession>
<protein>
    <submittedName>
        <fullName evidence="1">(rape) hypothetical protein</fullName>
    </submittedName>
</protein>
<gene>
    <name evidence="1" type="ORF">DARMORV10_C09P02810.1</name>
</gene>
<sequence length="34" mass="4310">MEIELVDGSLRDILLWRYLRCFHIKKTNKEFQKW</sequence>
<dbReference type="EMBL" id="HG994373">
    <property type="protein sequence ID" value="CAF1715489.1"/>
    <property type="molecule type" value="Genomic_DNA"/>
</dbReference>
<organism evidence="1">
    <name type="scientific">Brassica napus</name>
    <name type="common">Rape</name>
    <dbReference type="NCBI Taxonomy" id="3708"/>
    <lineage>
        <taxon>Eukaryota</taxon>
        <taxon>Viridiplantae</taxon>
        <taxon>Streptophyta</taxon>
        <taxon>Embryophyta</taxon>
        <taxon>Tracheophyta</taxon>
        <taxon>Spermatophyta</taxon>
        <taxon>Magnoliopsida</taxon>
        <taxon>eudicotyledons</taxon>
        <taxon>Gunneridae</taxon>
        <taxon>Pentapetalae</taxon>
        <taxon>rosids</taxon>
        <taxon>malvids</taxon>
        <taxon>Brassicales</taxon>
        <taxon>Brassicaceae</taxon>
        <taxon>Brassiceae</taxon>
        <taxon>Brassica</taxon>
    </lineage>
</organism>